<comment type="caution">
    <text evidence="2">The sequence shown here is derived from an EMBL/GenBank/DDBJ whole genome shotgun (WGS) entry which is preliminary data.</text>
</comment>
<accession>A0A921SY10</accession>
<dbReference type="NCBIfam" id="TIGR03544">
    <property type="entry name" value="DivI1A_domain"/>
    <property type="match status" value="2"/>
</dbReference>
<evidence type="ECO:0000256" key="1">
    <source>
        <dbReference type="SAM" id="MobiDB-lite"/>
    </source>
</evidence>
<dbReference type="AlphaFoldDB" id="A0A921SY10"/>
<dbReference type="Proteomes" id="UP000742460">
    <property type="component" value="Unassembled WGS sequence"/>
</dbReference>
<dbReference type="Gene3D" id="6.10.250.660">
    <property type="match status" value="1"/>
</dbReference>
<evidence type="ECO:0000313" key="3">
    <source>
        <dbReference type="Proteomes" id="UP000742460"/>
    </source>
</evidence>
<organism evidence="2 3">
    <name type="scientific">Brachybacterium massiliense</name>
    <dbReference type="NCBI Taxonomy" id="1755098"/>
    <lineage>
        <taxon>Bacteria</taxon>
        <taxon>Bacillati</taxon>
        <taxon>Actinomycetota</taxon>
        <taxon>Actinomycetes</taxon>
        <taxon>Micrococcales</taxon>
        <taxon>Dermabacteraceae</taxon>
        <taxon>Brachybacterium</taxon>
    </lineage>
</organism>
<dbReference type="InterPro" id="IPR019933">
    <property type="entry name" value="DivIVA_domain"/>
</dbReference>
<proteinExistence type="predicted"/>
<gene>
    <name evidence="2" type="ORF">K8V81_12030</name>
</gene>
<evidence type="ECO:0000313" key="2">
    <source>
        <dbReference type="EMBL" id="HJG92438.1"/>
    </source>
</evidence>
<reference evidence="2" key="2">
    <citation type="submission" date="2021-09" db="EMBL/GenBank/DDBJ databases">
        <authorList>
            <person name="Gilroy R."/>
        </authorList>
    </citation>
    <scope>NUCLEOTIDE SEQUENCE</scope>
    <source>
        <strain evidence="2">ChiGjej5B5-22894</strain>
    </source>
</reference>
<dbReference type="EMBL" id="DYUE01000279">
    <property type="protein sequence ID" value="HJG92438.1"/>
    <property type="molecule type" value="Genomic_DNA"/>
</dbReference>
<protein>
    <submittedName>
        <fullName evidence="2">DivIVA domain-containing protein</fullName>
    </submittedName>
</protein>
<reference evidence="2" key="1">
    <citation type="journal article" date="2021" name="PeerJ">
        <title>Extensive microbial diversity within the chicken gut microbiome revealed by metagenomics and culture.</title>
        <authorList>
            <person name="Gilroy R."/>
            <person name="Ravi A."/>
            <person name="Getino M."/>
            <person name="Pursley I."/>
            <person name="Horton D.L."/>
            <person name="Alikhan N.F."/>
            <person name="Baker D."/>
            <person name="Gharbi K."/>
            <person name="Hall N."/>
            <person name="Watson M."/>
            <person name="Adriaenssens E.M."/>
            <person name="Foster-Nyarko E."/>
            <person name="Jarju S."/>
            <person name="Secka A."/>
            <person name="Antonio M."/>
            <person name="Oren A."/>
            <person name="Chaudhuri R.R."/>
            <person name="La Ragione R."/>
            <person name="Hildebrand F."/>
            <person name="Pallen M.J."/>
        </authorList>
    </citation>
    <scope>NUCLEOTIDE SEQUENCE</scope>
    <source>
        <strain evidence="2">ChiGjej5B5-22894</strain>
    </source>
</reference>
<feature type="region of interest" description="Disordered" evidence="1">
    <location>
        <begin position="76"/>
        <end position="95"/>
    </location>
</feature>
<sequence length="110" mass="12570">MEIRFASTRFGPGYDTQEVDDFIDRCERAVRSGDGSITAQEVTEKRFTPTRFREGYDMDEVDRFLDDVLVPLLNDPTQHPALPQQHVTASVPHPAERRPGFFARLFGGDR</sequence>
<name>A0A921SY10_9MICO</name>